<evidence type="ECO:0000256" key="3">
    <source>
        <dbReference type="SAM" id="Phobius"/>
    </source>
</evidence>
<dbReference type="CDD" id="cd09823">
    <property type="entry name" value="peroxinectin_like"/>
    <property type="match status" value="1"/>
</dbReference>
<dbReference type="PANTHER" id="PTHR11475:SF141">
    <property type="entry name" value="CARDINAL"/>
    <property type="match status" value="1"/>
</dbReference>
<dbReference type="Proteomes" id="UP000829291">
    <property type="component" value="Chromosome 7"/>
</dbReference>
<evidence type="ECO:0000256" key="1">
    <source>
        <dbReference type="ARBA" id="ARBA00022559"/>
    </source>
</evidence>
<dbReference type="GO" id="GO:0004601">
    <property type="term" value="F:peroxidase activity"/>
    <property type="evidence" value="ECO:0007669"/>
    <property type="project" value="UniProtKB-KW"/>
</dbReference>
<keyword evidence="3" id="KW-0812">Transmembrane</keyword>
<dbReference type="SUPFAM" id="SSF48113">
    <property type="entry name" value="Heme-dependent peroxidases"/>
    <property type="match status" value="1"/>
</dbReference>
<accession>A0ABM3GP55</accession>
<dbReference type="InterPro" id="IPR037120">
    <property type="entry name" value="Haem_peroxidase_sf_animal"/>
</dbReference>
<dbReference type="InterPro" id="IPR019791">
    <property type="entry name" value="Haem_peroxidase_animal"/>
</dbReference>
<keyword evidence="1 5" id="KW-0560">Oxidoreductase</keyword>
<dbReference type="Pfam" id="PF03098">
    <property type="entry name" value="An_peroxidase"/>
    <property type="match status" value="1"/>
</dbReference>
<organism evidence="4 5">
    <name type="scientific">Neodiprion lecontei</name>
    <name type="common">Redheaded pine sawfly</name>
    <dbReference type="NCBI Taxonomy" id="441921"/>
    <lineage>
        <taxon>Eukaryota</taxon>
        <taxon>Metazoa</taxon>
        <taxon>Ecdysozoa</taxon>
        <taxon>Arthropoda</taxon>
        <taxon>Hexapoda</taxon>
        <taxon>Insecta</taxon>
        <taxon>Pterygota</taxon>
        <taxon>Neoptera</taxon>
        <taxon>Endopterygota</taxon>
        <taxon>Hymenoptera</taxon>
        <taxon>Tenthredinoidea</taxon>
        <taxon>Diprionidae</taxon>
        <taxon>Diprioninae</taxon>
        <taxon>Neodiprion</taxon>
    </lineage>
</organism>
<dbReference type="Gene3D" id="1.10.640.10">
    <property type="entry name" value="Haem peroxidase domain superfamily, animal type"/>
    <property type="match status" value="1"/>
</dbReference>
<proteinExistence type="predicted"/>
<keyword evidence="1 5" id="KW-0575">Peroxidase</keyword>
<dbReference type="InterPro" id="IPR010255">
    <property type="entry name" value="Haem_peroxidase_sf"/>
</dbReference>
<dbReference type="RefSeq" id="XP_046602059.1">
    <property type="nucleotide sequence ID" value="XM_046746103.1"/>
</dbReference>
<feature type="region of interest" description="Disordered" evidence="2">
    <location>
        <begin position="229"/>
        <end position="264"/>
    </location>
</feature>
<dbReference type="PANTHER" id="PTHR11475">
    <property type="entry name" value="OXIDASE/PEROXIDASE"/>
    <property type="match status" value="1"/>
</dbReference>
<sequence length="767" mass="84453">MVITERTPLTRPTDSPNYTEFSNILRTRTSRVRNFQCCVCAMLLALCMMALVVTISYSVNHTTENRNVTSLTLDSGNLLHSTWNLVRAEFVDTNVTALTDSEWQSGISAGHEAIKERVTANAGATPLINPSPNFRHQFAVSTSVFAGQLALAGLAEIAATRVIERGRLLLGKQSSIGAYFDSGWALDGRCKEFGNITCLKSKYRTYDGTCNHKRQWGSAFSPFKRSLPPDYGDGLSSPRKGKSGKSLPSAREVSLRVHSPSPSSNPSFTVMLAVFGQFFDHDITATAISQGTNGSSIACCPPATGHPECFPVRVGPGDPVYDATNSTCMEFVRSAPAPQCRIGPRQQLNQVSAFIDASVVYGATEPSAQYLREGVGGRLKMQVTPDNRTLLPPSENPNDGCNRILENLRGRYCFASGDARANENLHLTTMHLLWARQHNRIADTLARINPQWNDEKLYQEARRIVGAQLQHIAYNEFLPIVLGETAIDEKGLKLRNNGYWKGYDSKVDPAIANEFAAAAFRFAHTLLPGLMKITDAAKGTSSYTELHKMLFNPYSLYKSSGVEDSVSSATANFIQKTSTHVTSQLTRYMFEDPVANNSIPCGLDLVSLNIQRGRDHGLDGYPAWRERCGLSRPAKFSDLKDDLDADALAEISKLYMSVDDIDLYSGALAELPKTGGLLGPTFTCLITDQFTRLRQGDRYWYETDEAPQAFTKDQLQEIRKTSLAKLICECSDGIVKIQAEVMRARGPNNPAMSCVDILGPSLDKWKE</sequence>
<keyword evidence="3" id="KW-0472">Membrane</keyword>
<evidence type="ECO:0000313" key="4">
    <source>
        <dbReference type="Proteomes" id="UP000829291"/>
    </source>
</evidence>
<name>A0ABM3GP55_NEOLC</name>
<dbReference type="PROSITE" id="PS50292">
    <property type="entry name" value="PEROXIDASE_3"/>
    <property type="match status" value="1"/>
</dbReference>
<reference evidence="5" key="1">
    <citation type="submission" date="2025-08" db="UniProtKB">
        <authorList>
            <consortium name="RefSeq"/>
        </authorList>
    </citation>
    <scope>IDENTIFICATION</scope>
    <source>
        <tissue evidence="5">Thorax and Abdomen</tissue>
    </source>
</reference>
<protein>
    <submittedName>
        <fullName evidence="5">Peroxidase</fullName>
    </submittedName>
</protein>
<keyword evidence="4" id="KW-1185">Reference proteome</keyword>
<dbReference type="GeneID" id="107217222"/>
<feature type="transmembrane region" description="Helical" evidence="3">
    <location>
        <begin position="35"/>
        <end position="57"/>
    </location>
</feature>
<evidence type="ECO:0000256" key="2">
    <source>
        <dbReference type="SAM" id="MobiDB-lite"/>
    </source>
</evidence>
<gene>
    <name evidence="5" type="primary">LOC107217222</name>
</gene>
<keyword evidence="3" id="KW-1133">Transmembrane helix</keyword>
<evidence type="ECO:0000313" key="5">
    <source>
        <dbReference type="RefSeq" id="XP_046602059.1"/>
    </source>
</evidence>
<dbReference type="PRINTS" id="PR00457">
    <property type="entry name" value="ANPEROXIDASE"/>
</dbReference>